<feature type="region of interest" description="Disordered" evidence="1">
    <location>
        <begin position="1385"/>
        <end position="1409"/>
    </location>
</feature>
<feature type="region of interest" description="Disordered" evidence="1">
    <location>
        <begin position="16"/>
        <end position="49"/>
    </location>
</feature>
<feature type="region of interest" description="Disordered" evidence="1">
    <location>
        <begin position="818"/>
        <end position="864"/>
    </location>
</feature>
<evidence type="ECO:0000313" key="2">
    <source>
        <dbReference type="EMBL" id="GFO18410.1"/>
    </source>
</evidence>
<feature type="compositionally biased region" description="Basic residues" evidence="1">
    <location>
        <begin position="1104"/>
        <end position="1113"/>
    </location>
</feature>
<protein>
    <submittedName>
        <fullName evidence="2">Uncharacterized protein</fullName>
    </submittedName>
</protein>
<feature type="region of interest" description="Disordered" evidence="1">
    <location>
        <begin position="715"/>
        <end position="806"/>
    </location>
</feature>
<feature type="compositionally biased region" description="Low complexity" evidence="1">
    <location>
        <begin position="559"/>
        <end position="571"/>
    </location>
</feature>
<feature type="compositionally biased region" description="Basic and acidic residues" evidence="1">
    <location>
        <begin position="506"/>
        <end position="521"/>
    </location>
</feature>
<dbReference type="EMBL" id="BLXT01004955">
    <property type="protein sequence ID" value="GFO18410.1"/>
    <property type="molecule type" value="Genomic_DNA"/>
</dbReference>
<feature type="compositionally biased region" description="Basic residues" evidence="1">
    <location>
        <begin position="1492"/>
        <end position="1501"/>
    </location>
</feature>
<feature type="compositionally biased region" description="Basic and acidic residues" evidence="1">
    <location>
        <begin position="1503"/>
        <end position="1514"/>
    </location>
</feature>
<gene>
    <name evidence="2" type="ORF">PoB_004491500</name>
</gene>
<comment type="caution">
    <text evidence="2">The sequence shown here is derived from an EMBL/GenBank/DDBJ whole genome shotgun (WGS) entry which is preliminary data.</text>
</comment>
<feature type="region of interest" description="Disordered" evidence="1">
    <location>
        <begin position="998"/>
        <end position="1044"/>
    </location>
</feature>
<dbReference type="Proteomes" id="UP000735302">
    <property type="component" value="Unassembled WGS sequence"/>
</dbReference>
<name>A0AAV4BFU6_9GAST</name>
<keyword evidence="3" id="KW-1185">Reference proteome</keyword>
<evidence type="ECO:0000256" key="1">
    <source>
        <dbReference type="SAM" id="MobiDB-lite"/>
    </source>
</evidence>
<feature type="region of interest" description="Disordered" evidence="1">
    <location>
        <begin position="1323"/>
        <end position="1346"/>
    </location>
</feature>
<feature type="region of interest" description="Disordered" evidence="1">
    <location>
        <begin position="1071"/>
        <end position="1133"/>
    </location>
</feature>
<feature type="compositionally biased region" description="Low complexity" evidence="1">
    <location>
        <begin position="470"/>
        <end position="484"/>
    </location>
</feature>
<feature type="compositionally biased region" description="Low complexity" evidence="1">
    <location>
        <begin position="1394"/>
        <end position="1408"/>
    </location>
</feature>
<feature type="compositionally biased region" description="Low complexity" evidence="1">
    <location>
        <begin position="606"/>
        <end position="615"/>
    </location>
</feature>
<feature type="compositionally biased region" description="Polar residues" evidence="1">
    <location>
        <begin position="596"/>
        <end position="605"/>
    </location>
</feature>
<proteinExistence type="predicted"/>
<feature type="region of interest" description="Disordered" evidence="1">
    <location>
        <begin position="587"/>
        <end position="615"/>
    </location>
</feature>
<reference evidence="2 3" key="1">
    <citation type="journal article" date="2021" name="Elife">
        <title>Chloroplast acquisition without the gene transfer in kleptoplastic sea slugs, Plakobranchus ocellatus.</title>
        <authorList>
            <person name="Maeda T."/>
            <person name="Takahashi S."/>
            <person name="Yoshida T."/>
            <person name="Shimamura S."/>
            <person name="Takaki Y."/>
            <person name="Nagai Y."/>
            <person name="Toyoda A."/>
            <person name="Suzuki Y."/>
            <person name="Arimoto A."/>
            <person name="Ishii H."/>
            <person name="Satoh N."/>
            <person name="Nishiyama T."/>
            <person name="Hasebe M."/>
            <person name="Maruyama T."/>
            <person name="Minagawa J."/>
            <person name="Obokata J."/>
            <person name="Shigenobu S."/>
        </authorList>
    </citation>
    <scope>NUCLEOTIDE SEQUENCE [LARGE SCALE GENOMIC DNA]</scope>
</reference>
<sequence>MGQLLSARIFSIVRETAGGSFEPEEDTTATRDDNFSGSEQCSSPEGADVRSVLKVTAQSGESSGSKGENVNVWDIRTSRGNGTEYQRGSPIEIFRLNDKAESWYVGEDSTDKTIDGCICFRRKSGSRRPGDFGCFANHAKGDSFCHHARTALRESNDLSIQTNGSAYSISGLKNVCFATADKDLSDVSFQASACQPKSNDRNNNCGLQRFNQSDSVENLEPGQNSPAYSVHWCEMGNVKTNPSNTFIVDVDCSQQDEDVRDTSLCNCPKMWTLVQLPSCLNKAWDSPCHPQCRTNDHRATVGTDWRPICPRVKCGSVSDCANLWRSFSHALCCRDREELAKQQDLEESRMRPDAVVVVDILNGLGVSSSAAETGFVDESSAHISDVGLRAKTGAVQTEPVVIVEQPRKASMGNRNDLLRTGSVQSDSSGFGDADPTPESGHSEGDPPKVSSLGSSHDSGDTTLAGSAGSQQHQKLQQQQHQQKQMATQTPVHSAMFNADETQEEDGSTKERGSPLPGKDHSSFITTCFIPSLNPREPYAPEGLRHRRGGQHPPPPYPYLPQQQQQHYSPLPQQPHFIDLQNARRSSSGFKPEMSFYGQNQTTSRNPSTSGSYYSGYEYPPMQHPADFPPHHPRHSSYQPYRYDVYDDSGSSYYTRGFPHSKSYRSAMSDSEWSGYTDRDYFNQSYFYDYKYNHPPPSPPQHRRFFAHRPRSLDHPSDYMDYASDPNRDGFLSSDKEDLPPPRRYRSQLELYTTGTGRVGSQPNADPRKQQQQKSFSRGQSEDSVLDSTGVTEGEEIIAGSGRNQMPLSEELAKAMGGKTVSNHTPVPLPSSAESSPSKAQPSVSSSSFISSVTVTPGRDSHSNKRNVVSNIFIPNASSVTLTPATSDISKHESVVSVSAAPTDLSHIISAAPGSPAQESSHINGQNLPALAGNLRSLPQVLHSTDFNGHNHRTTITIATSSLSSSPMPITQSSNPVASAAVTSSSLIETPAKVKSSFSSASASAFRSRQPKSCDILDDDDENSFLDGEALSGVERGKNPQTSSASYISQIYHETKRGVGTGHRQKEGIFTSQLPYQYPGSPSLRHRHPGPPPSPSRPYGYSPYHGHHPPHPRPHSSSSSSLPPMPLPARHPLSFSQCSDEMEGYYSSSMAESSSDFSFRSTPEWGGRAGILNARKLARLINQPVYFKGSRRPGCSYRPRRLFKEWTMLSKRKRLQEENRLLQHTLHRYKTELQLMETVVKVDYQAALPDMTDEEREQLASLEWLWSEIKGQVAEMEQLLLSRIKSVQSGNDFHTLLANMGIINKMTELIKEQIYHQKLISSRGAAADDEDEEDNDSFIEGQDQDFEFEEDTPDELQMFDEYDFDGGVRHGDHVWSWIAGVGTASTPRYRSQGKTGSSDNFGSTSSTSNLPNDLNASLEQIKTSLLSQVQQEIKDSTRKLELNLQAKDKEIQELKNQIGTRSAMSTPDLTYRSVARIGTGARPRSATPQGHNPLRKRSHSRSRMMGDRIVQETDV</sequence>
<feature type="compositionally biased region" description="Acidic residues" evidence="1">
    <location>
        <begin position="1326"/>
        <end position="1346"/>
    </location>
</feature>
<feature type="compositionally biased region" description="Low complexity" evidence="1">
    <location>
        <begin position="998"/>
        <end position="1007"/>
    </location>
</feature>
<evidence type="ECO:0000313" key="3">
    <source>
        <dbReference type="Proteomes" id="UP000735302"/>
    </source>
</evidence>
<organism evidence="2 3">
    <name type="scientific">Plakobranchus ocellatus</name>
    <dbReference type="NCBI Taxonomy" id="259542"/>
    <lineage>
        <taxon>Eukaryota</taxon>
        <taxon>Metazoa</taxon>
        <taxon>Spiralia</taxon>
        <taxon>Lophotrochozoa</taxon>
        <taxon>Mollusca</taxon>
        <taxon>Gastropoda</taxon>
        <taxon>Heterobranchia</taxon>
        <taxon>Euthyneura</taxon>
        <taxon>Panpulmonata</taxon>
        <taxon>Sacoglossa</taxon>
        <taxon>Placobranchoidea</taxon>
        <taxon>Plakobranchidae</taxon>
        <taxon>Plakobranchus</taxon>
    </lineage>
</organism>
<feature type="compositionally biased region" description="Polar residues" evidence="1">
    <location>
        <begin position="451"/>
        <end position="469"/>
    </location>
</feature>
<feature type="region of interest" description="Disordered" evidence="1">
    <location>
        <begin position="1476"/>
        <end position="1514"/>
    </location>
</feature>
<feature type="compositionally biased region" description="Polar residues" evidence="1">
    <location>
        <begin position="749"/>
        <end position="790"/>
    </location>
</feature>
<feature type="compositionally biased region" description="Polar residues" evidence="1">
    <location>
        <begin position="916"/>
        <end position="926"/>
    </location>
</feature>
<feature type="region of interest" description="Disordered" evidence="1">
    <location>
        <begin position="908"/>
        <end position="927"/>
    </location>
</feature>
<feature type="region of interest" description="Disordered" evidence="1">
    <location>
        <begin position="405"/>
        <end position="571"/>
    </location>
</feature>
<feature type="compositionally biased region" description="Low complexity" evidence="1">
    <location>
        <begin position="834"/>
        <end position="854"/>
    </location>
</feature>
<accession>A0AAV4BFU6</accession>